<evidence type="ECO:0000256" key="1">
    <source>
        <dbReference type="SAM" id="MobiDB-lite"/>
    </source>
</evidence>
<proteinExistence type="predicted"/>
<name>A0ABR4NF74_9FUNG</name>
<dbReference type="SUPFAM" id="SSF48403">
    <property type="entry name" value="Ankyrin repeat"/>
    <property type="match status" value="1"/>
</dbReference>
<keyword evidence="3" id="KW-1185">Reference proteome</keyword>
<protein>
    <recommendedName>
        <fullName evidence="4">Ankyrin repeat domain-containing protein</fullName>
    </recommendedName>
</protein>
<evidence type="ECO:0000313" key="3">
    <source>
        <dbReference type="Proteomes" id="UP001527925"/>
    </source>
</evidence>
<comment type="caution">
    <text evidence="2">The sequence shown here is derived from an EMBL/GenBank/DDBJ whole genome shotgun (WGS) entry which is preliminary data.</text>
</comment>
<feature type="region of interest" description="Disordered" evidence="1">
    <location>
        <begin position="1"/>
        <end position="24"/>
    </location>
</feature>
<dbReference type="PANTHER" id="PTHR46586">
    <property type="entry name" value="ANKYRIN REPEAT-CONTAINING PROTEIN"/>
    <property type="match status" value="1"/>
</dbReference>
<gene>
    <name evidence="2" type="ORF">HK105_202520</name>
</gene>
<organism evidence="2 3">
    <name type="scientific">Polyrhizophydium stewartii</name>
    <dbReference type="NCBI Taxonomy" id="2732419"/>
    <lineage>
        <taxon>Eukaryota</taxon>
        <taxon>Fungi</taxon>
        <taxon>Fungi incertae sedis</taxon>
        <taxon>Chytridiomycota</taxon>
        <taxon>Chytridiomycota incertae sedis</taxon>
        <taxon>Chytridiomycetes</taxon>
        <taxon>Rhizophydiales</taxon>
        <taxon>Rhizophydiales incertae sedis</taxon>
        <taxon>Polyrhizophydium</taxon>
    </lineage>
</organism>
<dbReference type="PANTHER" id="PTHR46586:SF3">
    <property type="entry name" value="ANKYRIN REPEAT-CONTAINING PROTEIN"/>
    <property type="match status" value="1"/>
</dbReference>
<dbReference type="InterPro" id="IPR002110">
    <property type="entry name" value="Ankyrin_rpt"/>
</dbReference>
<accession>A0ABR4NF74</accession>
<dbReference type="Proteomes" id="UP001527925">
    <property type="component" value="Unassembled WGS sequence"/>
</dbReference>
<reference evidence="2 3" key="1">
    <citation type="submission" date="2023-09" db="EMBL/GenBank/DDBJ databases">
        <title>Pangenome analysis of Batrachochytrium dendrobatidis and related Chytrids.</title>
        <authorList>
            <person name="Yacoub M.N."/>
            <person name="Stajich J.E."/>
            <person name="James T.Y."/>
        </authorList>
    </citation>
    <scope>NUCLEOTIDE SEQUENCE [LARGE SCALE GENOMIC DNA]</scope>
    <source>
        <strain evidence="2 3">JEL0888</strain>
    </source>
</reference>
<sequence length="529" mass="56675">MQPETDPASPAPAADAGRNAPTASHWDTLPAEMQRAVLAAAGPLTQWTAGELADPTGSQVVDMWGDALALEWPLERLLGLPAAAVPAKTLLRAASPAALAAASRLRLHGHADDVAVAAVARGWLDWLPPEAASSPAELALLAAAAGNTPLLKQWLVPAADLRGVAAEAAVRAAAMGHVEAVAAARGVLGGDRLPPAVLNTAAAAGELPLVRWLTLGTGDPCTTAAMDGAAANGHLAVVEFLHENRLEGCTAGAMDLAATNGHLDVVVWLHTNRTEGCSEAAIDGAVRNGHINVVEYLWQHYPHRPSHGAITDAGLNGHIRMLEWIKAAQRNLLPGGYAWHDAACGGHLDTLQWILANIPLVPREYLISQTLVAMNFDTAESLIGSSIETNVEAYRDYFRNVAQSGNPELVRRFMAGWSHNPKRQKSVLHWAVKEALDQRQRYLLRWAFDTYPQETWRLVQWQMGFEVRHGTQQWFDAFIREYAADRGTTIDRLAGPPVIGSVRTALIRTGSGIARGVVGALFLLGRLSM</sequence>
<evidence type="ECO:0008006" key="4">
    <source>
        <dbReference type="Google" id="ProtNLM"/>
    </source>
</evidence>
<dbReference type="Pfam" id="PF13637">
    <property type="entry name" value="Ank_4"/>
    <property type="match status" value="1"/>
</dbReference>
<dbReference type="EMBL" id="JADGIZ020000008">
    <property type="protein sequence ID" value="KAL2918106.1"/>
    <property type="molecule type" value="Genomic_DNA"/>
</dbReference>
<dbReference type="Gene3D" id="1.25.40.20">
    <property type="entry name" value="Ankyrin repeat-containing domain"/>
    <property type="match status" value="1"/>
</dbReference>
<evidence type="ECO:0000313" key="2">
    <source>
        <dbReference type="EMBL" id="KAL2918106.1"/>
    </source>
</evidence>
<feature type="compositionally biased region" description="Low complexity" evidence="1">
    <location>
        <begin position="7"/>
        <end position="23"/>
    </location>
</feature>
<dbReference type="InterPro" id="IPR036770">
    <property type="entry name" value="Ankyrin_rpt-contain_sf"/>
</dbReference>
<dbReference type="InterPro" id="IPR052050">
    <property type="entry name" value="SecEffector_AnkRepeat"/>
</dbReference>